<feature type="transmembrane region" description="Helical" evidence="6">
    <location>
        <begin position="72"/>
        <end position="92"/>
    </location>
</feature>
<feature type="transmembrane region" description="Helical" evidence="6">
    <location>
        <begin position="129"/>
        <end position="148"/>
    </location>
</feature>
<name>A0A9X1X5P4_9SPHI</name>
<sequence>MLNKVIRLWRYEFLVWEFAVIVFTFLAMEGIFNWLLMPISIVELMYEKLLSIAIFGFVLYKFRDLTRGERIMIFAVLVMLVRLVIESLIKYGTVMQEFTMYTILYPVIFTVYIKWLCRTYQLDFLPFVAKFYIWLYIGFMIIYGRGFSFSLNEVIMDDYGPFSGDSRIIHARSIFMMIIPMLWYLMRSINRDYKGLVPFAICVVVILIHQHRSVWASSVVALIVFLFAAYRNHYISFVKLFKISMAALILLVGVWFIVSSTSPKMIDFFEERGSEILNPTREGGTGEFRAQQRLVYFQYVLQRPVFGWTFEGFEMPNPLVDWWPAKSGQHFHEGYMEMLFYEGIAGLILKYAIAIYMLVKAFSKRLSQESVVLVAFGVAGMVFSFSYVLPLIYYGMMGLGWYYIEKDAGPAITKRKEEDEEQREESNDNLLNLLKNKQPNGYLQ</sequence>
<evidence type="ECO:0000256" key="3">
    <source>
        <dbReference type="ARBA" id="ARBA00022989"/>
    </source>
</evidence>
<feature type="transmembrane region" description="Helical" evidence="6">
    <location>
        <begin position="371"/>
        <end position="393"/>
    </location>
</feature>
<feature type="domain" description="O-antigen ligase-related" evidence="7">
    <location>
        <begin position="199"/>
        <end position="349"/>
    </location>
</feature>
<comment type="caution">
    <text evidence="8">The sequence shown here is derived from an EMBL/GenBank/DDBJ whole genome shotgun (WGS) entry which is preliminary data.</text>
</comment>
<evidence type="ECO:0000256" key="4">
    <source>
        <dbReference type="ARBA" id="ARBA00023136"/>
    </source>
</evidence>
<dbReference type="PANTHER" id="PTHR37422:SF13">
    <property type="entry name" value="LIPOPOLYSACCHARIDE BIOSYNTHESIS PROTEIN PA4999-RELATED"/>
    <property type="match status" value="1"/>
</dbReference>
<feature type="transmembrane region" description="Helical" evidence="6">
    <location>
        <begin position="12"/>
        <end position="35"/>
    </location>
</feature>
<gene>
    <name evidence="8" type="ORF">MUY27_15005</name>
</gene>
<comment type="subcellular location">
    <subcellularLocation>
        <location evidence="1">Membrane</location>
        <topology evidence="1">Multi-pass membrane protein</topology>
    </subcellularLocation>
</comment>
<dbReference type="GO" id="GO:0016020">
    <property type="term" value="C:membrane"/>
    <property type="evidence" value="ECO:0007669"/>
    <property type="project" value="UniProtKB-SubCell"/>
</dbReference>
<keyword evidence="8" id="KW-0436">Ligase</keyword>
<dbReference type="RefSeq" id="WP_245131224.1">
    <property type="nucleotide sequence ID" value="NZ_JALJEJ010000007.1"/>
</dbReference>
<dbReference type="Proteomes" id="UP001139450">
    <property type="component" value="Unassembled WGS sequence"/>
</dbReference>
<accession>A0A9X1X5P4</accession>
<dbReference type="InterPro" id="IPR051533">
    <property type="entry name" value="WaaL-like"/>
</dbReference>
<feature type="transmembrane region" description="Helical" evidence="6">
    <location>
        <begin position="215"/>
        <end position="233"/>
    </location>
</feature>
<keyword evidence="3 6" id="KW-1133">Transmembrane helix</keyword>
<feature type="transmembrane region" description="Helical" evidence="6">
    <location>
        <begin position="193"/>
        <end position="209"/>
    </location>
</feature>
<feature type="transmembrane region" description="Helical" evidence="6">
    <location>
        <begin position="168"/>
        <end position="186"/>
    </location>
</feature>
<evidence type="ECO:0000256" key="5">
    <source>
        <dbReference type="SAM" id="MobiDB-lite"/>
    </source>
</evidence>
<dbReference type="Pfam" id="PF04932">
    <property type="entry name" value="Wzy_C"/>
    <property type="match status" value="1"/>
</dbReference>
<feature type="transmembrane region" description="Helical" evidence="6">
    <location>
        <begin position="98"/>
        <end position="117"/>
    </location>
</feature>
<reference evidence="8" key="1">
    <citation type="submission" date="2022-04" db="EMBL/GenBank/DDBJ databases">
        <title>Mucilaginibacter sp. RS28 isolated from freshwater.</title>
        <authorList>
            <person name="Ko S.-R."/>
        </authorList>
    </citation>
    <scope>NUCLEOTIDE SEQUENCE</scope>
    <source>
        <strain evidence="8">RS28</strain>
    </source>
</reference>
<dbReference type="InterPro" id="IPR007016">
    <property type="entry name" value="O-antigen_ligase-rel_domated"/>
</dbReference>
<evidence type="ECO:0000313" key="8">
    <source>
        <dbReference type="EMBL" id="MCJ8211026.1"/>
    </source>
</evidence>
<keyword evidence="2 6" id="KW-0812">Transmembrane</keyword>
<proteinExistence type="predicted"/>
<feature type="transmembrane region" description="Helical" evidence="6">
    <location>
        <begin position="41"/>
        <end position="60"/>
    </location>
</feature>
<keyword evidence="9" id="KW-1185">Reference proteome</keyword>
<dbReference type="PANTHER" id="PTHR37422">
    <property type="entry name" value="TEICHURONIC ACID BIOSYNTHESIS PROTEIN TUAE"/>
    <property type="match status" value="1"/>
</dbReference>
<feature type="transmembrane region" description="Helical" evidence="6">
    <location>
        <begin position="240"/>
        <end position="258"/>
    </location>
</feature>
<feature type="compositionally biased region" description="Low complexity" evidence="5">
    <location>
        <begin position="428"/>
        <end position="437"/>
    </location>
</feature>
<feature type="region of interest" description="Disordered" evidence="5">
    <location>
        <begin position="414"/>
        <end position="444"/>
    </location>
</feature>
<evidence type="ECO:0000256" key="6">
    <source>
        <dbReference type="SAM" id="Phobius"/>
    </source>
</evidence>
<evidence type="ECO:0000259" key="7">
    <source>
        <dbReference type="Pfam" id="PF04932"/>
    </source>
</evidence>
<protein>
    <submittedName>
        <fullName evidence="8">O-antigen ligase family protein</fullName>
    </submittedName>
</protein>
<feature type="transmembrane region" description="Helical" evidence="6">
    <location>
        <begin position="338"/>
        <end position="359"/>
    </location>
</feature>
<dbReference type="EMBL" id="JALJEJ010000007">
    <property type="protein sequence ID" value="MCJ8211026.1"/>
    <property type="molecule type" value="Genomic_DNA"/>
</dbReference>
<dbReference type="GO" id="GO:0016874">
    <property type="term" value="F:ligase activity"/>
    <property type="evidence" value="ECO:0007669"/>
    <property type="project" value="UniProtKB-KW"/>
</dbReference>
<organism evidence="8 9">
    <name type="scientific">Mucilaginibacter straminoryzae</name>
    <dbReference type="NCBI Taxonomy" id="2932774"/>
    <lineage>
        <taxon>Bacteria</taxon>
        <taxon>Pseudomonadati</taxon>
        <taxon>Bacteroidota</taxon>
        <taxon>Sphingobacteriia</taxon>
        <taxon>Sphingobacteriales</taxon>
        <taxon>Sphingobacteriaceae</taxon>
        <taxon>Mucilaginibacter</taxon>
    </lineage>
</organism>
<evidence type="ECO:0000256" key="1">
    <source>
        <dbReference type="ARBA" id="ARBA00004141"/>
    </source>
</evidence>
<dbReference type="AlphaFoldDB" id="A0A9X1X5P4"/>
<evidence type="ECO:0000313" key="9">
    <source>
        <dbReference type="Proteomes" id="UP001139450"/>
    </source>
</evidence>
<evidence type="ECO:0000256" key="2">
    <source>
        <dbReference type="ARBA" id="ARBA00022692"/>
    </source>
</evidence>
<keyword evidence="4 6" id="KW-0472">Membrane</keyword>